<dbReference type="InterPro" id="IPR017595">
    <property type="entry name" value="OHCU_decarboxylase-2"/>
</dbReference>
<evidence type="ECO:0000256" key="6">
    <source>
        <dbReference type="ARBA" id="ARBA00023239"/>
    </source>
</evidence>
<dbReference type="PANTHER" id="PTHR43466">
    <property type="entry name" value="2-OXO-4-HYDROXY-4-CARBOXY-5-UREIDOIMIDAZOLINE DECARBOXYLASE-RELATED"/>
    <property type="match status" value="1"/>
</dbReference>
<dbReference type="Pfam" id="PF09349">
    <property type="entry name" value="OHCU_decarbox"/>
    <property type="match status" value="1"/>
</dbReference>
<dbReference type="Proteomes" id="UP001432062">
    <property type="component" value="Chromosome"/>
</dbReference>
<dbReference type="InterPro" id="IPR036778">
    <property type="entry name" value="OHCU_decarboxylase_sf"/>
</dbReference>
<evidence type="ECO:0000313" key="8">
    <source>
        <dbReference type="EMBL" id="WUV49344.1"/>
    </source>
</evidence>
<organism evidence="8 9">
    <name type="scientific">Nocardia vinacea</name>
    <dbReference type="NCBI Taxonomy" id="96468"/>
    <lineage>
        <taxon>Bacteria</taxon>
        <taxon>Bacillati</taxon>
        <taxon>Actinomycetota</taxon>
        <taxon>Actinomycetes</taxon>
        <taxon>Mycobacteriales</taxon>
        <taxon>Nocardiaceae</taxon>
        <taxon>Nocardia</taxon>
    </lineage>
</organism>
<reference evidence="8" key="1">
    <citation type="submission" date="2022-10" db="EMBL/GenBank/DDBJ databases">
        <title>The complete genomes of actinobacterial strains from the NBC collection.</title>
        <authorList>
            <person name="Joergensen T.S."/>
            <person name="Alvarez Arevalo M."/>
            <person name="Sterndorff E.B."/>
            <person name="Faurdal D."/>
            <person name="Vuksanovic O."/>
            <person name="Mourched A.-S."/>
            <person name="Charusanti P."/>
            <person name="Shaw S."/>
            <person name="Blin K."/>
            <person name="Weber T."/>
        </authorList>
    </citation>
    <scope>NUCLEOTIDE SEQUENCE</scope>
    <source>
        <strain evidence="8">NBC_01482</strain>
    </source>
</reference>
<evidence type="ECO:0000256" key="2">
    <source>
        <dbReference type="ARBA" id="ARBA00004754"/>
    </source>
</evidence>
<dbReference type="EMBL" id="CP109441">
    <property type="protein sequence ID" value="WUV49344.1"/>
    <property type="molecule type" value="Genomic_DNA"/>
</dbReference>
<dbReference type="PANTHER" id="PTHR43466:SF1">
    <property type="entry name" value="2-OXO-4-HYDROXY-4-CARBOXY-5-UREIDOIMIDAZOLINE DECARBOXYLASE-RELATED"/>
    <property type="match status" value="1"/>
</dbReference>
<dbReference type="EC" id="4.1.1.97" evidence="3"/>
<dbReference type="Gene3D" id="1.10.3330.10">
    <property type="entry name" value="Oxo-4-hydroxy-4-carboxy-5-ureidoimidazoline decarboxylase"/>
    <property type="match status" value="1"/>
</dbReference>
<keyword evidence="9" id="KW-1185">Reference proteome</keyword>
<keyword evidence="6 8" id="KW-0456">Lyase</keyword>
<evidence type="ECO:0000313" key="9">
    <source>
        <dbReference type="Proteomes" id="UP001432062"/>
    </source>
</evidence>
<keyword evidence="5" id="KW-0210">Decarboxylase</keyword>
<keyword evidence="4" id="KW-0659">Purine metabolism</keyword>
<name>A0ABZ1Z1E6_9NOCA</name>
<gene>
    <name evidence="8" type="primary">uraD</name>
    <name evidence="8" type="ORF">OG563_14740</name>
</gene>
<dbReference type="SUPFAM" id="SSF158694">
    <property type="entry name" value="UraD-Like"/>
    <property type="match status" value="1"/>
</dbReference>
<comment type="catalytic activity">
    <reaction evidence="1">
        <text>5-hydroxy-2-oxo-4-ureido-2,5-dihydro-1H-imidazole-5-carboxylate + H(+) = (S)-allantoin + CO2</text>
        <dbReference type="Rhea" id="RHEA:26301"/>
        <dbReference type="ChEBI" id="CHEBI:15378"/>
        <dbReference type="ChEBI" id="CHEBI:15678"/>
        <dbReference type="ChEBI" id="CHEBI:16526"/>
        <dbReference type="ChEBI" id="CHEBI:58639"/>
        <dbReference type="EC" id="4.1.1.97"/>
    </reaction>
</comment>
<dbReference type="NCBIfam" id="NF010372">
    <property type="entry name" value="PRK13798.1"/>
    <property type="match status" value="1"/>
</dbReference>
<evidence type="ECO:0000256" key="4">
    <source>
        <dbReference type="ARBA" id="ARBA00022631"/>
    </source>
</evidence>
<dbReference type="NCBIfam" id="TIGR03180">
    <property type="entry name" value="UraD_2"/>
    <property type="match status" value="1"/>
</dbReference>
<protein>
    <recommendedName>
        <fullName evidence="3">2-oxo-4-hydroxy-4-carboxy-5-ureidoimidazoline decarboxylase</fullName>
        <ecNumber evidence="3">4.1.1.97</ecNumber>
    </recommendedName>
</protein>
<dbReference type="InterPro" id="IPR018020">
    <property type="entry name" value="OHCU_decarboxylase"/>
</dbReference>
<feature type="domain" description="Oxo-4-hydroxy-4-carboxy-5-ureidoimidazoline decarboxylase" evidence="7">
    <location>
        <begin position="12"/>
        <end position="160"/>
    </location>
</feature>
<sequence length="168" mass="17837">MTPDGLGLAEFNALSEAEANAALLVCCSAPEWARALVAGRPYAHIDAVFDTADAVLAELSEAQIDRALDGHPRIGARPDTAESAREQAGVAGAEDAVRAGLVEGNLAYEEKFGHIYLVCATGKSGDELLELLTARLGNDPETERRVMRTELAKINRIRLARLLVGAAE</sequence>
<evidence type="ECO:0000256" key="3">
    <source>
        <dbReference type="ARBA" id="ARBA00012257"/>
    </source>
</evidence>
<comment type="pathway">
    <text evidence="2">Purine metabolism; urate degradation; (S)-allantoin from urate: step 3/3.</text>
</comment>
<dbReference type="GO" id="GO:0051997">
    <property type="term" value="F:2-oxo-4-hydroxy-4-carboxy-5-ureidoimidazoline decarboxylase activity"/>
    <property type="evidence" value="ECO:0007669"/>
    <property type="project" value="UniProtKB-EC"/>
</dbReference>
<evidence type="ECO:0000256" key="5">
    <source>
        <dbReference type="ARBA" id="ARBA00022793"/>
    </source>
</evidence>
<evidence type="ECO:0000259" key="7">
    <source>
        <dbReference type="Pfam" id="PF09349"/>
    </source>
</evidence>
<proteinExistence type="predicted"/>
<dbReference type="RefSeq" id="WP_327094120.1">
    <property type="nucleotide sequence ID" value="NZ_CP109149.1"/>
</dbReference>
<evidence type="ECO:0000256" key="1">
    <source>
        <dbReference type="ARBA" id="ARBA00001163"/>
    </source>
</evidence>
<accession>A0ABZ1Z1E6</accession>